<gene>
    <name evidence="1" type="ORF">BJ138DRAFT_1115141</name>
</gene>
<accession>A0ACB8A866</accession>
<organism evidence="1 2">
    <name type="scientific">Hygrophoropsis aurantiaca</name>
    <dbReference type="NCBI Taxonomy" id="72124"/>
    <lineage>
        <taxon>Eukaryota</taxon>
        <taxon>Fungi</taxon>
        <taxon>Dikarya</taxon>
        <taxon>Basidiomycota</taxon>
        <taxon>Agaricomycotina</taxon>
        <taxon>Agaricomycetes</taxon>
        <taxon>Agaricomycetidae</taxon>
        <taxon>Boletales</taxon>
        <taxon>Coniophorineae</taxon>
        <taxon>Hygrophoropsidaceae</taxon>
        <taxon>Hygrophoropsis</taxon>
    </lineage>
</organism>
<proteinExistence type="predicted"/>
<comment type="caution">
    <text evidence="1">The sequence shown here is derived from an EMBL/GenBank/DDBJ whole genome shotgun (WGS) entry which is preliminary data.</text>
</comment>
<reference evidence="1" key="1">
    <citation type="journal article" date="2021" name="New Phytol.">
        <title>Evolutionary innovations through gain and loss of genes in the ectomycorrhizal Boletales.</title>
        <authorList>
            <person name="Wu G."/>
            <person name="Miyauchi S."/>
            <person name="Morin E."/>
            <person name="Kuo A."/>
            <person name="Drula E."/>
            <person name="Varga T."/>
            <person name="Kohler A."/>
            <person name="Feng B."/>
            <person name="Cao Y."/>
            <person name="Lipzen A."/>
            <person name="Daum C."/>
            <person name="Hundley H."/>
            <person name="Pangilinan J."/>
            <person name="Johnson J."/>
            <person name="Barry K."/>
            <person name="LaButti K."/>
            <person name="Ng V."/>
            <person name="Ahrendt S."/>
            <person name="Min B."/>
            <person name="Choi I.G."/>
            <person name="Park H."/>
            <person name="Plett J.M."/>
            <person name="Magnuson J."/>
            <person name="Spatafora J.W."/>
            <person name="Nagy L.G."/>
            <person name="Henrissat B."/>
            <person name="Grigoriev I.V."/>
            <person name="Yang Z.L."/>
            <person name="Xu J."/>
            <person name="Martin F.M."/>
        </authorList>
    </citation>
    <scope>NUCLEOTIDE SEQUENCE</scope>
    <source>
        <strain evidence="1">ATCC 28755</strain>
    </source>
</reference>
<sequence length="129" mass="14188">MLHGEPGRRSKLPLARVRILSLTGSTAPSKLCSTSPPSPSKSDSRHSPAKAPKVDLGVQAVERFLTQAKLEHLVRILVSQGIDDQEKLDAMSSRPRADVADFLRTLQQNRVISAFEAKVLKMAFRDMAK</sequence>
<name>A0ACB8A866_9AGAM</name>
<dbReference type="Proteomes" id="UP000790377">
    <property type="component" value="Unassembled WGS sequence"/>
</dbReference>
<dbReference type="EMBL" id="MU267770">
    <property type="protein sequence ID" value="KAH7909259.1"/>
    <property type="molecule type" value="Genomic_DNA"/>
</dbReference>
<evidence type="ECO:0000313" key="2">
    <source>
        <dbReference type="Proteomes" id="UP000790377"/>
    </source>
</evidence>
<protein>
    <submittedName>
        <fullName evidence="1">Uncharacterized protein</fullName>
    </submittedName>
</protein>
<evidence type="ECO:0000313" key="1">
    <source>
        <dbReference type="EMBL" id="KAH7909259.1"/>
    </source>
</evidence>
<keyword evidence="2" id="KW-1185">Reference proteome</keyword>